<keyword evidence="5" id="KW-1185">Reference proteome</keyword>
<dbReference type="PANTHER" id="PTHR23339">
    <property type="entry name" value="TYROSINE SPECIFIC PROTEIN PHOSPHATASE AND DUAL SPECIFICITY PROTEIN PHOSPHATASE"/>
    <property type="match status" value="1"/>
</dbReference>
<evidence type="ECO:0000313" key="4">
    <source>
        <dbReference type="EMBL" id="RKF12802.1"/>
    </source>
</evidence>
<dbReference type="FunFam" id="3.90.190.10:FF:000157">
    <property type="entry name" value="Protein-tyrosine phosphatase"/>
    <property type="match status" value="1"/>
</dbReference>
<name>A0A420E5Q4_9ALTE</name>
<comment type="caution">
    <text evidence="4">The sequence shown here is derived from an EMBL/GenBank/DDBJ whole genome shotgun (WGS) entry which is preliminary data.</text>
</comment>
<dbReference type="SMART" id="SM00195">
    <property type="entry name" value="DSPc"/>
    <property type="match status" value="1"/>
</dbReference>
<reference evidence="4 5" key="1">
    <citation type="submission" date="2018-09" db="EMBL/GenBank/DDBJ databases">
        <authorList>
            <person name="Wang Z."/>
        </authorList>
    </citation>
    <scope>NUCLEOTIDE SEQUENCE [LARGE SCALE GENOMIC DNA]</scope>
    <source>
        <strain evidence="4 5">ALS 81</strain>
    </source>
</reference>
<dbReference type="InterPro" id="IPR000340">
    <property type="entry name" value="Dual-sp_phosphatase_cat-dom"/>
</dbReference>
<protein>
    <submittedName>
        <fullName evidence="4">Phosphatase</fullName>
    </submittedName>
</protein>
<dbReference type="PROSITE" id="PS00383">
    <property type="entry name" value="TYR_PHOSPHATASE_1"/>
    <property type="match status" value="1"/>
</dbReference>
<gene>
    <name evidence="4" type="ORF">DBZ36_20270</name>
</gene>
<sequence length="171" mass="18993">MSSVIVSQHPIYELTINSESSLFLGPCPGTKDVDLVTSLQDIIHRHCSAVISLITSEEMDKCSVQDLGPQSSTIGMQWFHLPIEDDTVPNAQTMQRFNEVLPRIKQLLAGSENVFIHCMGGSGRTGLIAALILKELGWSDDKAMDAIKHVRPNAFRQIEQQNFVKAYQPKT</sequence>
<accession>A0A420E5Q4</accession>
<organism evidence="4 5">
    <name type="scientific">Alginatibacterium sediminis</name>
    <dbReference type="NCBI Taxonomy" id="2164068"/>
    <lineage>
        <taxon>Bacteria</taxon>
        <taxon>Pseudomonadati</taxon>
        <taxon>Pseudomonadota</taxon>
        <taxon>Gammaproteobacteria</taxon>
        <taxon>Alteromonadales</taxon>
        <taxon>Alteromonadaceae</taxon>
        <taxon>Alginatibacterium</taxon>
    </lineage>
</organism>
<dbReference type="InterPro" id="IPR020422">
    <property type="entry name" value="TYR_PHOSPHATASE_DUAL_dom"/>
</dbReference>
<evidence type="ECO:0000256" key="2">
    <source>
        <dbReference type="ARBA" id="ARBA00022912"/>
    </source>
</evidence>
<feature type="domain" description="Tyrosine specific protein phosphatases" evidence="3">
    <location>
        <begin position="98"/>
        <end position="162"/>
    </location>
</feature>
<keyword evidence="2" id="KW-0904">Protein phosphatase</keyword>
<dbReference type="GO" id="GO:0004721">
    <property type="term" value="F:phosphoprotein phosphatase activity"/>
    <property type="evidence" value="ECO:0007669"/>
    <property type="project" value="UniProtKB-KW"/>
</dbReference>
<dbReference type="InterPro" id="IPR000387">
    <property type="entry name" value="Tyr_Pase_dom"/>
</dbReference>
<dbReference type="Gene3D" id="3.90.190.10">
    <property type="entry name" value="Protein tyrosine phosphatase superfamily"/>
    <property type="match status" value="1"/>
</dbReference>
<dbReference type="SUPFAM" id="SSF52799">
    <property type="entry name" value="(Phosphotyrosine protein) phosphatases II"/>
    <property type="match status" value="1"/>
</dbReference>
<evidence type="ECO:0000259" key="3">
    <source>
        <dbReference type="PROSITE" id="PS50056"/>
    </source>
</evidence>
<evidence type="ECO:0000256" key="1">
    <source>
        <dbReference type="ARBA" id="ARBA00022801"/>
    </source>
</evidence>
<dbReference type="Proteomes" id="UP000286482">
    <property type="component" value="Unassembled WGS sequence"/>
</dbReference>
<dbReference type="PROSITE" id="PS50056">
    <property type="entry name" value="TYR_PHOSPHATASE_2"/>
    <property type="match status" value="1"/>
</dbReference>
<keyword evidence="1" id="KW-0378">Hydrolase</keyword>
<dbReference type="InterPro" id="IPR050561">
    <property type="entry name" value="PTP"/>
</dbReference>
<dbReference type="InterPro" id="IPR029021">
    <property type="entry name" value="Prot-tyrosine_phosphatase-like"/>
</dbReference>
<dbReference type="AlphaFoldDB" id="A0A420E5Q4"/>
<dbReference type="Pfam" id="PF00782">
    <property type="entry name" value="DSPc"/>
    <property type="match status" value="1"/>
</dbReference>
<dbReference type="EMBL" id="RAQO01000013">
    <property type="protein sequence ID" value="RKF12802.1"/>
    <property type="molecule type" value="Genomic_DNA"/>
</dbReference>
<evidence type="ECO:0000313" key="5">
    <source>
        <dbReference type="Proteomes" id="UP000286482"/>
    </source>
</evidence>
<dbReference type="InterPro" id="IPR016130">
    <property type="entry name" value="Tyr_Pase_AS"/>
</dbReference>
<proteinExistence type="predicted"/>